<dbReference type="GeneID" id="87925628"/>
<name>A0ABR0HQ05_9PEZI</name>
<dbReference type="Proteomes" id="UP001326199">
    <property type="component" value="Unassembled WGS sequence"/>
</dbReference>
<keyword evidence="2" id="KW-1185">Reference proteome</keyword>
<accession>A0ABR0HQ05</accession>
<proteinExistence type="predicted"/>
<evidence type="ECO:0000313" key="2">
    <source>
        <dbReference type="Proteomes" id="UP001326199"/>
    </source>
</evidence>
<dbReference type="EMBL" id="JAFFHB010000002">
    <property type="protein sequence ID" value="KAK4670180.1"/>
    <property type="molecule type" value="Genomic_DNA"/>
</dbReference>
<organism evidence="1 2">
    <name type="scientific">Podospora pseudopauciseta</name>
    <dbReference type="NCBI Taxonomy" id="2093780"/>
    <lineage>
        <taxon>Eukaryota</taxon>
        <taxon>Fungi</taxon>
        <taxon>Dikarya</taxon>
        <taxon>Ascomycota</taxon>
        <taxon>Pezizomycotina</taxon>
        <taxon>Sordariomycetes</taxon>
        <taxon>Sordariomycetidae</taxon>
        <taxon>Sordariales</taxon>
        <taxon>Podosporaceae</taxon>
        <taxon>Podospora</taxon>
    </lineage>
</organism>
<evidence type="ECO:0000313" key="1">
    <source>
        <dbReference type="EMBL" id="KAK4670180.1"/>
    </source>
</evidence>
<dbReference type="RefSeq" id="XP_062768850.1">
    <property type="nucleotide sequence ID" value="XM_062905621.1"/>
</dbReference>
<gene>
    <name evidence="1" type="ORF">QC763_0040140</name>
</gene>
<protein>
    <submittedName>
        <fullName evidence="1">Uncharacterized protein</fullName>
    </submittedName>
</protein>
<reference evidence="1 2" key="1">
    <citation type="journal article" date="2023" name="bioRxiv">
        <title>High-quality genome assemblies of four members of thePodospora anserinaspecies complex.</title>
        <authorList>
            <person name="Ament-Velasquez S.L."/>
            <person name="Vogan A.A."/>
            <person name="Wallerman O."/>
            <person name="Hartmann F."/>
            <person name="Gautier V."/>
            <person name="Silar P."/>
            <person name="Giraud T."/>
            <person name="Johannesson H."/>
        </authorList>
    </citation>
    <scope>NUCLEOTIDE SEQUENCE [LARGE SCALE GENOMIC DNA]</scope>
    <source>
        <strain evidence="1 2">CBS 411.78</strain>
    </source>
</reference>
<sequence length="67" mass="7658">MYMSSNLNFRWLPPGYFRNVWLLPRRYIALACEFKAGDPPAPPGPTSPHLVRFFLVEPPQITPSNQG</sequence>
<comment type="caution">
    <text evidence="1">The sequence shown here is derived from an EMBL/GenBank/DDBJ whole genome shotgun (WGS) entry which is preliminary data.</text>
</comment>